<comment type="caution">
    <text evidence="2">The sequence shown here is derived from an EMBL/GenBank/DDBJ whole genome shotgun (WGS) entry which is preliminary data.</text>
</comment>
<keyword evidence="3" id="KW-1185">Reference proteome</keyword>
<dbReference type="EMBL" id="MPUK01000010">
    <property type="protein sequence ID" value="ONH65650.1"/>
    <property type="molecule type" value="Genomic_DNA"/>
</dbReference>
<feature type="compositionally biased region" description="Low complexity" evidence="1">
    <location>
        <begin position="1"/>
        <end position="29"/>
    </location>
</feature>
<protein>
    <submittedName>
        <fullName evidence="2">Uncharacterized protein</fullName>
    </submittedName>
</protein>
<feature type="region of interest" description="Disordered" evidence="1">
    <location>
        <begin position="133"/>
        <end position="165"/>
    </location>
</feature>
<reference evidence="3" key="1">
    <citation type="journal article" date="2017" name="Genome Announc.">
        <title>Genome sequences of Cyberlindnera fabianii 65, Pichia kudriavzevii 129, and Saccharomyces cerevisiae 131 isolated from fermented masau fruits in Zimbabwe.</title>
        <authorList>
            <person name="van Rijswijck I.M.H."/>
            <person name="Derks M.F.L."/>
            <person name="Abee T."/>
            <person name="de Ridder D."/>
            <person name="Smid E.J."/>
        </authorList>
    </citation>
    <scope>NUCLEOTIDE SEQUENCE [LARGE SCALE GENOMIC DNA]</scope>
    <source>
        <strain evidence="3">65</strain>
    </source>
</reference>
<dbReference type="Proteomes" id="UP000189513">
    <property type="component" value="Unassembled WGS sequence"/>
</dbReference>
<evidence type="ECO:0000256" key="1">
    <source>
        <dbReference type="SAM" id="MobiDB-lite"/>
    </source>
</evidence>
<gene>
    <name evidence="2" type="ORF">BON22_4517</name>
</gene>
<organism evidence="2 3">
    <name type="scientific">Cyberlindnera fabianii</name>
    <name type="common">Yeast</name>
    <name type="synonym">Hansenula fabianii</name>
    <dbReference type="NCBI Taxonomy" id="36022"/>
    <lineage>
        <taxon>Eukaryota</taxon>
        <taxon>Fungi</taxon>
        <taxon>Dikarya</taxon>
        <taxon>Ascomycota</taxon>
        <taxon>Saccharomycotina</taxon>
        <taxon>Saccharomycetes</taxon>
        <taxon>Phaffomycetales</taxon>
        <taxon>Phaffomycetaceae</taxon>
        <taxon>Cyberlindnera</taxon>
    </lineage>
</organism>
<proteinExistence type="predicted"/>
<dbReference type="VEuPathDB" id="FungiDB:BON22_4517"/>
<dbReference type="AlphaFoldDB" id="A0A1V2L1K0"/>
<accession>A0A1V2L1K0</accession>
<name>A0A1V2L1K0_CYBFA</name>
<evidence type="ECO:0000313" key="2">
    <source>
        <dbReference type="EMBL" id="ONH65650.1"/>
    </source>
</evidence>
<sequence>MAGEWSSTKNSPSSKASKTSKSSDLSFTIKRPKKPTTPKAIQSKACSQSERRQKLQITLEIMGVPHLRTFEFPIDRPLSEALDLCLEETGSSWDEYVYEWRRKKLDPRKLVKDCFPPSTQAAYLVKGTSINKINDGDEKSESDAAQEENDDIEEEEGSFEFGPFSGRELEPFEIILAFEFKPFPDGRQIKIKKLWYHNNIKFGRAMEKIAARIDVPISELLFTYKKDTEILPDQLLTDLGLDPGRKWFRSFVEMREPGGFRDNFGKVIKSALGGVNSYRVTAVVANFVDKIDVSSTDLVVCIVGVGHKMLYRTKQETLIGTLMEQFAEVADLDLIA</sequence>
<evidence type="ECO:0000313" key="3">
    <source>
        <dbReference type="Proteomes" id="UP000189513"/>
    </source>
</evidence>
<feature type="compositionally biased region" description="Acidic residues" evidence="1">
    <location>
        <begin position="143"/>
        <end position="158"/>
    </location>
</feature>
<feature type="region of interest" description="Disordered" evidence="1">
    <location>
        <begin position="1"/>
        <end position="49"/>
    </location>
</feature>